<dbReference type="EMBL" id="BGZK01001697">
    <property type="protein sequence ID" value="GBP84769.1"/>
    <property type="molecule type" value="Genomic_DNA"/>
</dbReference>
<sequence length="86" mass="10157">MTYWSALRGAYARTVIAFIITIDHQTTTFLGNRKDSDYKTPRSNCTFGFFPVNLRDFSEEQRERFHEDVKTVETRHQGRVECKYDG</sequence>
<comment type="caution">
    <text evidence="1">The sequence shown here is derived from an EMBL/GenBank/DDBJ whole genome shotgun (WGS) entry which is preliminary data.</text>
</comment>
<protein>
    <submittedName>
        <fullName evidence="1">Uncharacterized protein</fullName>
    </submittedName>
</protein>
<keyword evidence="2" id="KW-1185">Reference proteome</keyword>
<evidence type="ECO:0000313" key="2">
    <source>
        <dbReference type="Proteomes" id="UP000299102"/>
    </source>
</evidence>
<accession>A0A4C1ZCU8</accession>
<organism evidence="1 2">
    <name type="scientific">Eumeta variegata</name>
    <name type="common">Bagworm moth</name>
    <name type="synonym">Eumeta japonica</name>
    <dbReference type="NCBI Taxonomy" id="151549"/>
    <lineage>
        <taxon>Eukaryota</taxon>
        <taxon>Metazoa</taxon>
        <taxon>Ecdysozoa</taxon>
        <taxon>Arthropoda</taxon>
        <taxon>Hexapoda</taxon>
        <taxon>Insecta</taxon>
        <taxon>Pterygota</taxon>
        <taxon>Neoptera</taxon>
        <taxon>Endopterygota</taxon>
        <taxon>Lepidoptera</taxon>
        <taxon>Glossata</taxon>
        <taxon>Ditrysia</taxon>
        <taxon>Tineoidea</taxon>
        <taxon>Psychidae</taxon>
        <taxon>Oiketicinae</taxon>
        <taxon>Eumeta</taxon>
    </lineage>
</organism>
<dbReference type="AlphaFoldDB" id="A0A4C1ZCU8"/>
<name>A0A4C1ZCU8_EUMVA</name>
<reference evidence="1 2" key="1">
    <citation type="journal article" date="2019" name="Commun. Biol.">
        <title>The bagworm genome reveals a unique fibroin gene that provides high tensile strength.</title>
        <authorList>
            <person name="Kono N."/>
            <person name="Nakamura H."/>
            <person name="Ohtoshi R."/>
            <person name="Tomita M."/>
            <person name="Numata K."/>
            <person name="Arakawa K."/>
        </authorList>
    </citation>
    <scope>NUCLEOTIDE SEQUENCE [LARGE SCALE GENOMIC DNA]</scope>
</reference>
<proteinExistence type="predicted"/>
<evidence type="ECO:0000313" key="1">
    <source>
        <dbReference type="EMBL" id="GBP84769.1"/>
    </source>
</evidence>
<dbReference type="Proteomes" id="UP000299102">
    <property type="component" value="Unassembled WGS sequence"/>
</dbReference>
<gene>
    <name evidence="1" type="ORF">EVAR_66524_1</name>
</gene>